<evidence type="ECO:0000256" key="2">
    <source>
        <dbReference type="SAM" id="Phobius"/>
    </source>
</evidence>
<dbReference type="RefSeq" id="WP_013326826.1">
    <property type="nucleotide sequence ID" value="NC_014506.1"/>
</dbReference>
<evidence type="ECO:0008006" key="5">
    <source>
        <dbReference type="Google" id="ProtNLM"/>
    </source>
</evidence>
<evidence type="ECO:0000313" key="4">
    <source>
        <dbReference type="Proteomes" id="UP000007803"/>
    </source>
</evidence>
<keyword evidence="2" id="KW-0472">Membrane</keyword>
<gene>
    <name evidence="3" type="ordered locus">Saut_1021</name>
</gene>
<evidence type="ECO:0000313" key="3">
    <source>
        <dbReference type="EMBL" id="ADN09070.1"/>
    </source>
</evidence>
<keyword evidence="2" id="KW-0812">Transmembrane</keyword>
<name>E0US47_SULAO</name>
<keyword evidence="2" id="KW-1133">Transmembrane helix</keyword>
<reference evidence="4" key="1">
    <citation type="journal article" date="2010" name="Stand. Genomic Sci.">
        <title>Complete genome sequence of Sulfurimonas autotrophica type strain (OK10).</title>
        <authorList>
            <person name="Sikorski J."/>
            <person name="Munk C."/>
            <person name="Lapidus A."/>
            <person name="Djao O."/>
            <person name="Lucas S."/>
            <person name="Glavina Del Rio T."/>
            <person name="Nolan M."/>
            <person name="Tice H."/>
            <person name="Han C."/>
            <person name="Cheng J."/>
            <person name="Tapia R."/>
            <person name="Goodwin L."/>
            <person name="Pitluck S."/>
            <person name="Liolios K."/>
            <person name="Ivanova N."/>
            <person name="Mavromatis K."/>
            <person name="Mikhailova N."/>
            <person name="Pati A."/>
            <person name="Sims D."/>
            <person name="Meincke L."/>
            <person name="Brettin T."/>
            <person name="Detter J."/>
            <person name="Chen A."/>
            <person name="Palaniappan K."/>
            <person name="Land M."/>
            <person name="Hauser L."/>
            <person name="Chang Y."/>
            <person name="Jeffries C."/>
            <person name="Rohde M."/>
            <person name="Lang E."/>
            <person name="Spring S."/>
            <person name="Goker M."/>
            <person name="Woyke T."/>
            <person name="Bristow J."/>
            <person name="Eisen J."/>
            <person name="Markowitz V."/>
            <person name="Hugenholtz P."/>
            <person name="Kyrpides N."/>
            <person name="Klenk H."/>
        </authorList>
    </citation>
    <scope>NUCLEOTIDE SEQUENCE [LARGE SCALE GENOMIC DNA]</scope>
    <source>
        <strain evidence="4">ATCC BAA-671 / DSM 16294 / JCM 11897 / OK10</strain>
    </source>
</reference>
<sequence>MLHDDLMIAFIVMGILFLRQIVILKRPNKINYAPLILGVGAIGSIVHFIIHTQNTNILLLIRESLFPLLFALILYVIMNILHQTQQSQLAKTQEEFIKVLLQQMNQLKSFLLDIEKRIAISRSEDRNAQEEIREKFKEDIKALDSIQLNQTKLINKFDMMENISKDVSKSFNYFSEVKLPELDNIVHTHIDILRVAEQDHYKKLQNLLNEALDNRFNFTNEINEVKVKLDELKMMAGDISQDIVSQTSSKLSTLTKAFENEILLLKSHASSMDTTLSESENRLVNVKNQSEMIIKQMILSVKNMHELESKTADLPKIFSQFSSLIEDIEAIKSDYVKSQSQLGNILKTLESSTADELYKMNEKLENSLEKLSEHYAKIDSDKAQNVNLLAKKAQLKKGYSELEK</sequence>
<feature type="transmembrane region" description="Helical" evidence="2">
    <location>
        <begin position="6"/>
        <end position="24"/>
    </location>
</feature>
<organism evidence="3 4">
    <name type="scientific">Sulfurimonas autotrophica (strain ATCC BAA-671 / DSM 16294 / JCM 11897 / OK10)</name>
    <dbReference type="NCBI Taxonomy" id="563040"/>
    <lineage>
        <taxon>Bacteria</taxon>
        <taxon>Pseudomonadati</taxon>
        <taxon>Campylobacterota</taxon>
        <taxon>Epsilonproteobacteria</taxon>
        <taxon>Campylobacterales</taxon>
        <taxon>Sulfurimonadaceae</taxon>
        <taxon>Sulfurimonas</taxon>
    </lineage>
</organism>
<dbReference type="AlphaFoldDB" id="E0US47"/>
<protein>
    <recommendedName>
        <fullName evidence="5">Interaptin</fullName>
    </recommendedName>
</protein>
<feature type="transmembrane region" description="Helical" evidence="2">
    <location>
        <begin position="64"/>
        <end position="81"/>
    </location>
</feature>
<dbReference type="HOGENOM" id="CLU_681389_0_0_7"/>
<dbReference type="Proteomes" id="UP000007803">
    <property type="component" value="Chromosome"/>
</dbReference>
<accession>E0US47</accession>
<proteinExistence type="predicted"/>
<dbReference type="STRING" id="563040.Saut_1021"/>
<keyword evidence="4" id="KW-1185">Reference proteome</keyword>
<dbReference type="KEGG" id="sua:Saut_1021"/>
<dbReference type="EMBL" id="CP002205">
    <property type="protein sequence ID" value="ADN09070.1"/>
    <property type="molecule type" value="Genomic_DNA"/>
</dbReference>
<keyword evidence="1" id="KW-0175">Coiled coil</keyword>
<feature type="transmembrane region" description="Helical" evidence="2">
    <location>
        <begin position="31"/>
        <end position="52"/>
    </location>
</feature>
<feature type="coiled-coil region" evidence="1">
    <location>
        <begin position="354"/>
        <end position="381"/>
    </location>
</feature>
<dbReference type="eggNOG" id="ENOG5031A2T">
    <property type="taxonomic scope" value="Bacteria"/>
</dbReference>
<evidence type="ECO:0000256" key="1">
    <source>
        <dbReference type="SAM" id="Coils"/>
    </source>
</evidence>
<dbReference type="OrthoDB" id="5333610at2"/>